<dbReference type="Proteomes" id="UP001200544">
    <property type="component" value="Unassembled WGS sequence"/>
</dbReference>
<evidence type="ECO:0000313" key="9">
    <source>
        <dbReference type="Proteomes" id="UP000283616"/>
    </source>
</evidence>
<evidence type="ECO:0000313" key="11">
    <source>
        <dbReference type="Proteomes" id="UP000436858"/>
    </source>
</evidence>
<dbReference type="EMBL" id="WCRY01000017">
    <property type="protein sequence ID" value="KAB4479635.1"/>
    <property type="molecule type" value="Genomic_DNA"/>
</dbReference>
<evidence type="ECO:0000313" key="3">
    <source>
        <dbReference type="EMBL" id="KAB4452206.1"/>
    </source>
</evidence>
<reference evidence="7 9" key="1">
    <citation type="submission" date="2018-08" db="EMBL/GenBank/DDBJ databases">
        <title>A genome reference for cultivated species of the human gut microbiota.</title>
        <authorList>
            <person name="Zou Y."/>
            <person name="Xue W."/>
            <person name="Luo G."/>
        </authorList>
    </citation>
    <scope>NUCLEOTIDE SEQUENCE [LARGE SCALE GENOMIC DNA]</scope>
    <source>
        <strain evidence="7 9">AF37-12</strain>
    </source>
</reference>
<dbReference type="EMBL" id="CP083681">
    <property type="protein sequence ID" value="UYU71024.1"/>
    <property type="molecule type" value="Genomic_DNA"/>
</dbReference>
<reference evidence="10 11" key="2">
    <citation type="journal article" date="2019" name="Nat. Med.">
        <title>A library of human gut bacterial isolates paired with longitudinal multiomics data enables mechanistic microbiome research.</title>
        <authorList>
            <person name="Poyet M."/>
            <person name="Groussin M."/>
            <person name="Gibbons S.M."/>
            <person name="Avila-Pacheco J."/>
            <person name="Jiang X."/>
            <person name="Kearney S.M."/>
            <person name="Perrotta A.R."/>
            <person name="Berdy B."/>
            <person name="Zhao S."/>
            <person name="Lieberman T.D."/>
            <person name="Swanson P.K."/>
            <person name="Smith M."/>
            <person name="Roesemann S."/>
            <person name="Alexander J.E."/>
            <person name="Rich S.A."/>
            <person name="Livny J."/>
            <person name="Vlamakis H."/>
            <person name="Clish C."/>
            <person name="Bullock K."/>
            <person name="Deik A."/>
            <person name="Scott J."/>
            <person name="Pierce K.A."/>
            <person name="Xavier R.J."/>
            <person name="Alm E.J."/>
        </authorList>
    </citation>
    <scope>NUCLEOTIDE SEQUENCE [LARGE SCALE GENOMIC DNA]</scope>
    <source>
        <strain evidence="4 10">BIOML-A160</strain>
        <strain evidence="5 11">BIOML-A162</strain>
        <strain evidence="3 12">BIOML-A165</strain>
    </source>
</reference>
<evidence type="ECO:0000313" key="10">
    <source>
        <dbReference type="Proteomes" id="UP000436825"/>
    </source>
</evidence>
<reference evidence="8" key="3">
    <citation type="submission" date="2021-06" db="EMBL/GenBank/DDBJ databases">
        <title>Interrogation of the integrated mobile genetic elements in gut-associated Bacteroides with a consensus prediction approach.</title>
        <authorList>
            <person name="Campbell D.E."/>
            <person name="Leigh J.R."/>
            <person name="Kim T."/>
            <person name="England W."/>
            <person name="Whitaker R.J."/>
            <person name="Degnan P.H."/>
        </authorList>
    </citation>
    <scope>NUCLEOTIDE SEQUENCE</scope>
    <source>
        <strain evidence="8">VPI-BTDOT2</strain>
    </source>
</reference>
<dbReference type="Pfam" id="PF13568">
    <property type="entry name" value="OMP_b-brl_2"/>
    <property type="match status" value="1"/>
</dbReference>
<proteinExistence type="predicted"/>
<evidence type="ECO:0000313" key="6">
    <source>
        <dbReference type="EMBL" id="MCE9238390.1"/>
    </source>
</evidence>
<sequence>MTKIKSLLIAASLMMGLALPATAQIGEPRQNFSVGFNGGVNLNSASFTPKIKQNSLMGITGGLTARYISEKYFAMICGAQVELNISQRGWDELFEVPGENGEPVEDPTRKYTRKMTYLDIPFLAHLAFGNEKGLQFFINAGPQIGLLIGESESMENIDMNALTDTQKAVYGDKIQNKFDYGIAGGGGIEFRTKKAGSFLLEGRYYFALSDFYSTTKKDYFSRAAHGTITVKLTYLFDLKK</sequence>
<accession>C6IH18</accession>
<keyword evidence="1" id="KW-0732">Signal</keyword>
<evidence type="ECO:0000259" key="2">
    <source>
        <dbReference type="Pfam" id="PF13568"/>
    </source>
</evidence>
<dbReference type="Proteomes" id="UP000283616">
    <property type="component" value="Unassembled WGS sequence"/>
</dbReference>
<protein>
    <submittedName>
        <fullName evidence="5">PorT family protein</fullName>
    </submittedName>
</protein>
<reference evidence="6" key="4">
    <citation type="submission" date="2021-07" db="EMBL/GenBank/DDBJ databases">
        <title>Comparative genomics of Bacteroides fragilis group isolates reveals species-dependent resistance mechanisms and validates clinical tools for resistance prediction.</title>
        <authorList>
            <person name="Wallace M.J."/>
            <person name="Jean S."/>
            <person name="Wallace M.A."/>
            <person name="Carey-Ann B.D."/>
            <person name="Dantas G."/>
        </authorList>
    </citation>
    <scope>NUCLEOTIDE SEQUENCE</scope>
    <source>
        <strain evidence="6">BJH_160</strain>
    </source>
</reference>
<dbReference type="EMBL" id="WCSB01000009">
    <property type="protein sequence ID" value="KAB4452206.1"/>
    <property type="molecule type" value="Genomic_DNA"/>
</dbReference>
<dbReference type="EMBL" id="JAHYQA010000008">
    <property type="protein sequence ID" value="MCE9238390.1"/>
    <property type="molecule type" value="Genomic_DNA"/>
</dbReference>
<dbReference type="EMBL" id="WCRW01000005">
    <property type="protein sequence ID" value="KAB4456776.1"/>
    <property type="molecule type" value="Genomic_DNA"/>
</dbReference>
<dbReference type="KEGG" id="btho:Btheta7330_02082"/>
<evidence type="ECO:0000313" key="12">
    <source>
        <dbReference type="Proteomes" id="UP000460317"/>
    </source>
</evidence>
<gene>
    <name evidence="7" type="ORF">DW011_09490</name>
    <name evidence="4" type="ORF">GAN75_09320</name>
    <name evidence="5" type="ORF">GAN91_17060</name>
    <name evidence="3" type="ORF">GAN93_11410</name>
    <name evidence="6" type="ORF">K0H07_14675</name>
    <name evidence="8" type="ORF">KQP59_22610</name>
</gene>
<accession>A0A0P0FDN7</accession>
<feature type="chain" id="PRO_5002966374" evidence="1">
    <location>
        <begin position="24"/>
        <end position="240"/>
    </location>
</feature>
<feature type="signal peptide" evidence="1">
    <location>
        <begin position="1"/>
        <end position="23"/>
    </location>
</feature>
<dbReference type="RefSeq" id="WP_008765085.1">
    <property type="nucleotide sequence ID" value="NZ_BAABXH010000001.1"/>
</dbReference>
<evidence type="ECO:0000256" key="1">
    <source>
        <dbReference type="SAM" id="SignalP"/>
    </source>
</evidence>
<dbReference type="DNASU" id="1072138"/>
<dbReference type="Proteomes" id="UP000436825">
    <property type="component" value="Unassembled WGS sequence"/>
</dbReference>
<dbReference type="EMBL" id="QROV01000009">
    <property type="protein sequence ID" value="RHL60133.1"/>
    <property type="molecule type" value="Genomic_DNA"/>
</dbReference>
<dbReference type="GeneID" id="60926533"/>
<dbReference type="InterPro" id="IPR025665">
    <property type="entry name" value="Beta-barrel_OMP_2"/>
</dbReference>
<organism evidence="5 11">
    <name type="scientific">Bacteroides thetaiotaomicron</name>
    <dbReference type="NCBI Taxonomy" id="818"/>
    <lineage>
        <taxon>Bacteria</taxon>
        <taxon>Pseudomonadati</taxon>
        <taxon>Bacteroidota</taxon>
        <taxon>Bacteroidia</taxon>
        <taxon>Bacteroidales</taxon>
        <taxon>Bacteroidaceae</taxon>
        <taxon>Bacteroides</taxon>
    </lineage>
</organism>
<dbReference type="AlphaFoldDB" id="A0A0P0FDN7"/>
<dbReference type="OMA" id="NTICSIY"/>
<dbReference type="Proteomes" id="UP000460317">
    <property type="component" value="Unassembled WGS sequence"/>
</dbReference>
<evidence type="ECO:0000313" key="7">
    <source>
        <dbReference type="EMBL" id="RHL60133.1"/>
    </source>
</evidence>
<evidence type="ECO:0000313" key="8">
    <source>
        <dbReference type="EMBL" id="UYU71024.1"/>
    </source>
</evidence>
<dbReference type="Proteomes" id="UP001156216">
    <property type="component" value="Chromosome"/>
</dbReference>
<name>A0A0P0FDN7_BACT4</name>
<feature type="domain" description="Outer membrane protein beta-barrel" evidence="2">
    <location>
        <begin position="30"/>
        <end position="212"/>
    </location>
</feature>
<dbReference type="Proteomes" id="UP000436858">
    <property type="component" value="Unassembled WGS sequence"/>
</dbReference>
<evidence type="ECO:0000313" key="5">
    <source>
        <dbReference type="EMBL" id="KAB4479635.1"/>
    </source>
</evidence>
<evidence type="ECO:0000313" key="4">
    <source>
        <dbReference type="EMBL" id="KAB4456776.1"/>
    </source>
</evidence>